<gene>
    <name evidence="1" type="ORF">MA20_38900</name>
</gene>
<dbReference type="KEGG" id="bjp:RN69_39640"/>
<dbReference type="AlphaFoldDB" id="A0A0A3XJF0"/>
<dbReference type="Proteomes" id="UP000030377">
    <property type="component" value="Unassembled WGS sequence"/>
</dbReference>
<evidence type="ECO:0000313" key="2">
    <source>
        <dbReference type="Proteomes" id="UP000030377"/>
    </source>
</evidence>
<evidence type="ECO:0000313" key="1">
    <source>
        <dbReference type="EMBL" id="KGT74450.1"/>
    </source>
</evidence>
<dbReference type="EMBL" id="JRPN01000032">
    <property type="protein sequence ID" value="KGT74450.1"/>
    <property type="molecule type" value="Genomic_DNA"/>
</dbReference>
<sequence length="47" mass="5000">MPSRRSLLKLAARVVETTSRIRLAFAAACPEADLIRGLPGALLPLSP</sequence>
<protein>
    <submittedName>
        <fullName evidence="1">Transposase</fullName>
    </submittedName>
</protein>
<accession>A0A0A3XJF0</accession>
<name>A0A0A3XJF0_BRAJP</name>
<comment type="caution">
    <text evidence="1">The sequence shown here is derived from an EMBL/GenBank/DDBJ whole genome shotgun (WGS) entry which is preliminary data.</text>
</comment>
<organism evidence="1 2">
    <name type="scientific">Bradyrhizobium japonicum</name>
    <dbReference type="NCBI Taxonomy" id="375"/>
    <lineage>
        <taxon>Bacteria</taxon>
        <taxon>Pseudomonadati</taxon>
        <taxon>Pseudomonadota</taxon>
        <taxon>Alphaproteobacteria</taxon>
        <taxon>Hyphomicrobiales</taxon>
        <taxon>Nitrobacteraceae</taxon>
        <taxon>Bradyrhizobium</taxon>
    </lineage>
</organism>
<proteinExistence type="predicted"/>
<reference evidence="1 2" key="1">
    <citation type="submission" date="2014-09" db="EMBL/GenBank/DDBJ databases">
        <title>Draft genome of Bradyrhizobium japonicum Is-34.</title>
        <authorList>
            <person name="Tsurumaru H."/>
            <person name="Yamakawa T."/>
            <person name="Hashimoto S."/>
            <person name="Okizaki K."/>
            <person name="Kanesaki Y."/>
            <person name="Yoshikawa H."/>
            <person name="Yajima S."/>
        </authorList>
    </citation>
    <scope>NUCLEOTIDE SEQUENCE [LARGE SCALE GENOMIC DNA]</scope>
    <source>
        <strain evidence="1 2">Is-34</strain>
    </source>
</reference>